<organism evidence="1 2">
    <name type="scientific">Rhabditophanes sp. KR3021</name>
    <dbReference type="NCBI Taxonomy" id="114890"/>
    <lineage>
        <taxon>Eukaryota</taxon>
        <taxon>Metazoa</taxon>
        <taxon>Ecdysozoa</taxon>
        <taxon>Nematoda</taxon>
        <taxon>Chromadorea</taxon>
        <taxon>Rhabditida</taxon>
        <taxon>Tylenchina</taxon>
        <taxon>Panagrolaimomorpha</taxon>
        <taxon>Strongyloidoidea</taxon>
        <taxon>Alloionematidae</taxon>
        <taxon>Rhabditophanes</taxon>
    </lineage>
</organism>
<reference evidence="2" key="1">
    <citation type="submission" date="2016-11" db="UniProtKB">
        <authorList>
            <consortium name="WormBaseParasite"/>
        </authorList>
    </citation>
    <scope>IDENTIFICATION</scope>
    <source>
        <strain evidence="2">KR3021</strain>
    </source>
</reference>
<dbReference type="WBParaSite" id="RSKR_0000032400.1">
    <property type="protein sequence ID" value="RSKR_0000032400.1"/>
    <property type="gene ID" value="RSKR_0000032400"/>
</dbReference>
<evidence type="ECO:0000313" key="2">
    <source>
        <dbReference type="WBParaSite" id="RSKR_0000032400.1"/>
    </source>
</evidence>
<evidence type="ECO:0000313" key="1">
    <source>
        <dbReference type="Proteomes" id="UP000095286"/>
    </source>
</evidence>
<proteinExistence type="predicted"/>
<name>A0AC35TGH3_9BILA</name>
<protein>
    <submittedName>
        <fullName evidence="2">Variable large protein</fullName>
    </submittedName>
</protein>
<dbReference type="Proteomes" id="UP000095286">
    <property type="component" value="Unplaced"/>
</dbReference>
<accession>A0AC35TGH3</accession>
<sequence length="84" mass="8285">MAGSAEAAKSLFDTVFNKTKEVVNNAADTTKGLANVMYENVAKIIPGQGNNPANVDPNAAPVGEGVGGGSNQAPGPGQPGYGGI</sequence>